<sequence>MSMRPLAASVAILISTFAITVAVADKAPIDWPTPGTTAVAAPSTKAIDWPTPAPAIVTARSNNAIDWP</sequence>
<evidence type="ECO:0000313" key="3">
    <source>
        <dbReference type="Proteomes" id="UP001223144"/>
    </source>
</evidence>
<dbReference type="RefSeq" id="WP_279933212.1">
    <property type="nucleotide sequence ID" value="NZ_JARWBG010000087.1"/>
</dbReference>
<dbReference type="EMBL" id="JARWBG010000087">
    <property type="protein sequence ID" value="MDH2393852.1"/>
    <property type="molecule type" value="Genomic_DNA"/>
</dbReference>
<name>A0ABT6HYT8_9ACTN</name>
<protein>
    <submittedName>
        <fullName evidence="2">Uncharacterized protein</fullName>
    </submittedName>
</protein>
<feature type="signal peptide" evidence="1">
    <location>
        <begin position="1"/>
        <end position="24"/>
    </location>
</feature>
<comment type="caution">
    <text evidence="2">The sequence shown here is derived from an EMBL/GenBank/DDBJ whole genome shotgun (WGS) entry which is preliminary data.</text>
</comment>
<gene>
    <name evidence="2" type="ORF">QCN29_34880</name>
</gene>
<proteinExistence type="predicted"/>
<keyword evidence="1" id="KW-0732">Signal</keyword>
<accession>A0ABT6HYT8</accession>
<keyword evidence="3" id="KW-1185">Reference proteome</keyword>
<feature type="chain" id="PRO_5046036937" evidence="1">
    <location>
        <begin position="25"/>
        <end position="68"/>
    </location>
</feature>
<organism evidence="2 3">
    <name type="scientific">Streptomyces chengmaiensis</name>
    <dbReference type="NCBI Taxonomy" id="3040919"/>
    <lineage>
        <taxon>Bacteria</taxon>
        <taxon>Bacillati</taxon>
        <taxon>Actinomycetota</taxon>
        <taxon>Actinomycetes</taxon>
        <taxon>Kitasatosporales</taxon>
        <taxon>Streptomycetaceae</taxon>
        <taxon>Streptomyces</taxon>
    </lineage>
</organism>
<dbReference type="Proteomes" id="UP001223144">
    <property type="component" value="Unassembled WGS sequence"/>
</dbReference>
<reference evidence="2 3" key="1">
    <citation type="submission" date="2023-04" db="EMBL/GenBank/DDBJ databases">
        <title>Streptomyces chengmaiensis sp. nov. isolated from the stem of mangrove plant in Hainan.</title>
        <authorList>
            <person name="Huang X."/>
            <person name="Zhou S."/>
            <person name="Chu X."/>
            <person name="Xie Y."/>
            <person name="Lin Y."/>
        </authorList>
    </citation>
    <scope>NUCLEOTIDE SEQUENCE [LARGE SCALE GENOMIC DNA]</scope>
    <source>
        <strain evidence="2 3">HNM0663</strain>
    </source>
</reference>
<evidence type="ECO:0000313" key="2">
    <source>
        <dbReference type="EMBL" id="MDH2393852.1"/>
    </source>
</evidence>
<evidence type="ECO:0000256" key="1">
    <source>
        <dbReference type="SAM" id="SignalP"/>
    </source>
</evidence>